<reference evidence="3 4" key="1">
    <citation type="journal article" date="2016" name="Genome Announc.">
        <title>Complete Genome Sequence of Methylobacterium populi P-1M, Isolated from Pink-Pigmented Household Biofilm.</title>
        <authorList>
            <person name="Morohoshi T."/>
            <person name="Ikeda T."/>
        </authorList>
    </citation>
    <scope>NUCLEOTIDE SEQUENCE [LARGE SCALE GENOMIC DNA]</scope>
    <source>
        <strain evidence="3 4">P-1M</strain>
    </source>
</reference>
<name>A0A160PBB5_9HYPH</name>
<keyword evidence="2" id="KW-0732">Signal</keyword>
<gene>
    <name evidence="3" type="ORF">MPPM_0969</name>
</gene>
<sequence length="102" mass="10933">MRPDFSRFGSPVRGVSAALRLAPLALLALVAASPAQAQRDDQGLQLGCANDYFRLCAGVDPNSPDADACMTRNRPRLSPECKAAISDYDRRTGSASQPRGQR</sequence>
<evidence type="ECO:0000313" key="4">
    <source>
        <dbReference type="Proteomes" id="UP000218288"/>
    </source>
</evidence>
<dbReference type="OrthoDB" id="8245037at2"/>
<organism evidence="3 4">
    <name type="scientific">Methylorubrum populi</name>
    <dbReference type="NCBI Taxonomy" id="223967"/>
    <lineage>
        <taxon>Bacteria</taxon>
        <taxon>Pseudomonadati</taxon>
        <taxon>Pseudomonadota</taxon>
        <taxon>Alphaproteobacteria</taxon>
        <taxon>Hyphomicrobiales</taxon>
        <taxon>Methylobacteriaceae</taxon>
        <taxon>Methylorubrum</taxon>
    </lineage>
</organism>
<evidence type="ECO:0000256" key="1">
    <source>
        <dbReference type="SAM" id="MobiDB-lite"/>
    </source>
</evidence>
<feature type="chain" id="PRO_5007819343" description="3',5'-cyclic-nucleotide phosphodiesterase" evidence="2">
    <location>
        <begin position="38"/>
        <end position="102"/>
    </location>
</feature>
<dbReference type="AlphaFoldDB" id="A0A160PBB5"/>
<feature type="compositionally biased region" description="Polar residues" evidence="1">
    <location>
        <begin position="93"/>
        <end position="102"/>
    </location>
</feature>
<protein>
    <recommendedName>
        <fullName evidence="5">3',5'-cyclic-nucleotide phosphodiesterase</fullName>
    </recommendedName>
</protein>
<evidence type="ECO:0000256" key="2">
    <source>
        <dbReference type="SAM" id="SignalP"/>
    </source>
</evidence>
<proteinExistence type="predicted"/>
<evidence type="ECO:0000313" key="3">
    <source>
        <dbReference type="EMBL" id="BAU89574.1"/>
    </source>
</evidence>
<feature type="region of interest" description="Disordered" evidence="1">
    <location>
        <begin position="82"/>
        <end position="102"/>
    </location>
</feature>
<dbReference type="EMBL" id="AP014809">
    <property type="protein sequence ID" value="BAU89574.1"/>
    <property type="molecule type" value="Genomic_DNA"/>
</dbReference>
<feature type="signal peptide" evidence="2">
    <location>
        <begin position="1"/>
        <end position="37"/>
    </location>
</feature>
<dbReference type="RefSeq" id="WP_096484066.1">
    <property type="nucleotide sequence ID" value="NZ_AP014809.1"/>
</dbReference>
<evidence type="ECO:0008006" key="5">
    <source>
        <dbReference type="Google" id="ProtNLM"/>
    </source>
</evidence>
<accession>A0A160PBB5</accession>
<dbReference type="Proteomes" id="UP000218288">
    <property type="component" value="Chromosome"/>
</dbReference>